<dbReference type="PANTHER" id="PTHR46865:SF2">
    <property type="entry name" value="MONOOXYGENASE"/>
    <property type="match status" value="1"/>
</dbReference>
<dbReference type="PANTHER" id="PTHR46865">
    <property type="entry name" value="OXIDOREDUCTASE-RELATED"/>
    <property type="match status" value="1"/>
</dbReference>
<evidence type="ECO:0000259" key="1">
    <source>
        <dbReference type="Pfam" id="PF01494"/>
    </source>
</evidence>
<dbReference type="InterPro" id="IPR036188">
    <property type="entry name" value="FAD/NAD-bd_sf"/>
</dbReference>
<reference evidence="2 3" key="1">
    <citation type="journal article" date="2019" name="Emerg. Microbes Infect.">
        <title>Comprehensive subspecies identification of 175 nontuberculous mycobacteria species based on 7547 genomic profiles.</title>
        <authorList>
            <person name="Matsumoto Y."/>
            <person name="Kinjo T."/>
            <person name="Motooka D."/>
            <person name="Nabeya D."/>
            <person name="Jung N."/>
            <person name="Uechi K."/>
            <person name="Horii T."/>
            <person name="Iida T."/>
            <person name="Fujita J."/>
            <person name="Nakamura S."/>
        </authorList>
    </citation>
    <scope>NUCLEOTIDE SEQUENCE [LARGE SCALE GENOMIC DNA]</scope>
    <source>
        <strain evidence="2 3">JCM 18538</strain>
    </source>
</reference>
<accession>A0A7I7S4K8</accession>
<keyword evidence="2" id="KW-0560">Oxidoreductase</keyword>
<dbReference type="Gene3D" id="3.30.9.10">
    <property type="entry name" value="D-Amino Acid Oxidase, subunit A, domain 2"/>
    <property type="match status" value="1"/>
</dbReference>
<keyword evidence="2" id="KW-0503">Monooxygenase</keyword>
<dbReference type="Pfam" id="PF01494">
    <property type="entry name" value="FAD_binding_3"/>
    <property type="match status" value="1"/>
</dbReference>
<dbReference type="PRINTS" id="PR00420">
    <property type="entry name" value="RNGMNOXGNASE"/>
</dbReference>
<dbReference type="GO" id="GO:0004497">
    <property type="term" value="F:monooxygenase activity"/>
    <property type="evidence" value="ECO:0007669"/>
    <property type="project" value="UniProtKB-KW"/>
</dbReference>
<dbReference type="Gene3D" id="3.50.50.60">
    <property type="entry name" value="FAD/NAD(P)-binding domain"/>
    <property type="match status" value="1"/>
</dbReference>
<sequence length="400" mass="43714">MTRHAVISGAGIAGPALAHELAERGWRTTVIERFPERRDEGQNVDIRGAARDVVRRMGIDDDVRKAGTGEIGMRFLDEDGVPKASFPLGAPGESDGPTAELEILRGELSRILIDHTRARTDYRFNTEIADVTDHGDRVTVDLSDATAIDADFVVIAEGLRSRSRRYVTTADVNDLGMYFAYVTIPRGPEDDQWWNWQHAPGSRAVHTRPDNLGTTRALLTFISDVRGLETLALADQVTILQRTFADVGGAAQRILAELDNGAPLYFSSVGQVSTTTWSKGRIALLGDSAFCNATFGGVGTSMALIGAYVLAGELSRENDVHAALTRYERFMRSEIVDFTPPIQMKALRRANPQTRTGIRLLHNGARAMTSPAGKAVMNVFGKRFSRVSVDGVQLPDYPTD</sequence>
<feature type="domain" description="FAD-binding" evidence="1">
    <location>
        <begin position="6"/>
        <end position="315"/>
    </location>
</feature>
<dbReference type="GO" id="GO:0071949">
    <property type="term" value="F:FAD binding"/>
    <property type="evidence" value="ECO:0007669"/>
    <property type="project" value="InterPro"/>
</dbReference>
<name>A0A7I7S4K8_9MYCO</name>
<dbReference type="KEGG" id="marz:MARA_53000"/>
<dbReference type="RefSeq" id="WP_235887308.1">
    <property type="nucleotide sequence ID" value="NZ_AP022593.1"/>
</dbReference>
<keyword evidence="3" id="KW-1185">Reference proteome</keyword>
<evidence type="ECO:0000313" key="3">
    <source>
        <dbReference type="Proteomes" id="UP000467428"/>
    </source>
</evidence>
<evidence type="ECO:0000313" key="2">
    <source>
        <dbReference type="EMBL" id="BBY51832.1"/>
    </source>
</evidence>
<proteinExistence type="predicted"/>
<gene>
    <name evidence="2" type="ORF">MARA_53000</name>
</gene>
<dbReference type="AlphaFoldDB" id="A0A7I7S4K8"/>
<dbReference type="SUPFAM" id="SSF51905">
    <property type="entry name" value="FAD/NAD(P)-binding domain"/>
    <property type="match status" value="1"/>
</dbReference>
<dbReference type="InterPro" id="IPR051704">
    <property type="entry name" value="FAD_aromatic-hydroxylase"/>
</dbReference>
<dbReference type="Proteomes" id="UP000467428">
    <property type="component" value="Chromosome"/>
</dbReference>
<protein>
    <submittedName>
        <fullName evidence="2">FAD-binding monooxygenase</fullName>
    </submittedName>
</protein>
<geneLocation type="plasmid" evidence="3">
    <name>pjcm18538 dna</name>
</geneLocation>
<dbReference type="EMBL" id="AP022593">
    <property type="protein sequence ID" value="BBY51832.1"/>
    <property type="molecule type" value="Genomic_DNA"/>
</dbReference>
<dbReference type="InterPro" id="IPR002938">
    <property type="entry name" value="FAD-bd"/>
</dbReference>
<organism evidence="2 3">
    <name type="scientific">Mycolicibacterium arabiense</name>
    <dbReference type="NCBI Taxonomy" id="1286181"/>
    <lineage>
        <taxon>Bacteria</taxon>
        <taxon>Bacillati</taxon>
        <taxon>Actinomycetota</taxon>
        <taxon>Actinomycetes</taxon>
        <taxon>Mycobacteriales</taxon>
        <taxon>Mycobacteriaceae</taxon>
        <taxon>Mycolicibacterium</taxon>
    </lineage>
</organism>